<dbReference type="RefSeq" id="WP_130185396.1">
    <property type="nucleotide sequence ID" value="NZ_CP035913.1"/>
</dbReference>
<evidence type="ECO:0000313" key="2">
    <source>
        <dbReference type="EMBL" id="QBE62260.1"/>
    </source>
</evidence>
<accession>A0A4P6KTM5</accession>
<dbReference type="OrthoDB" id="9801906at2"/>
<dbReference type="EMBL" id="CP035913">
    <property type="protein sequence ID" value="QBE62260.1"/>
    <property type="molecule type" value="Genomic_DNA"/>
</dbReference>
<organism evidence="2 3">
    <name type="scientific">Pseudoduganella lutea</name>
    <dbReference type="NCBI Taxonomy" id="321985"/>
    <lineage>
        <taxon>Bacteria</taxon>
        <taxon>Pseudomonadati</taxon>
        <taxon>Pseudomonadota</taxon>
        <taxon>Betaproteobacteria</taxon>
        <taxon>Burkholderiales</taxon>
        <taxon>Oxalobacteraceae</taxon>
        <taxon>Telluria group</taxon>
        <taxon>Pseudoduganella</taxon>
    </lineage>
</organism>
<feature type="chain" id="PRO_5020682931" description="EF-hand domain-containing protein" evidence="1">
    <location>
        <begin position="25"/>
        <end position="238"/>
    </location>
</feature>
<sequence>MATLRLHLLCLLFAASGVASNVTAADKALTIGGRTLSLAVQGDCSQAHRPGRELARYLAQYDPSGEPKADPMDETPLTQEEIRIARQALVESGFHYPDGQESVLTWMDFNGDGVCDFTASAGIGGMRPIDRMFLFQGVHGGGFRLAEAHLHYMDGAIVPVPYIALTVAGERLPLLARRYSLMQWQGKRKALAACENIERGAAINGAGASPVLVALCPHAREIYEWAARQLPHQNEISY</sequence>
<evidence type="ECO:0000313" key="3">
    <source>
        <dbReference type="Proteomes" id="UP000290637"/>
    </source>
</evidence>
<keyword evidence="3" id="KW-1185">Reference proteome</keyword>
<keyword evidence="1" id="KW-0732">Signal</keyword>
<reference evidence="2 3" key="1">
    <citation type="submission" date="2019-02" db="EMBL/GenBank/DDBJ databases">
        <title>Draft Genome Sequences of Six Type Strains of the Genus Massilia.</title>
        <authorList>
            <person name="Miess H."/>
            <person name="Frediansyhah A."/>
            <person name="Gross H."/>
        </authorList>
    </citation>
    <scope>NUCLEOTIDE SEQUENCE [LARGE SCALE GENOMIC DNA]</scope>
    <source>
        <strain evidence="2 3">DSM 17473</strain>
    </source>
</reference>
<dbReference type="Proteomes" id="UP000290637">
    <property type="component" value="Chromosome"/>
</dbReference>
<gene>
    <name evidence="2" type="ORF">EWM63_04060</name>
</gene>
<evidence type="ECO:0008006" key="4">
    <source>
        <dbReference type="Google" id="ProtNLM"/>
    </source>
</evidence>
<name>A0A4P6KTM5_9BURK</name>
<protein>
    <recommendedName>
        <fullName evidence="4">EF-hand domain-containing protein</fullName>
    </recommendedName>
</protein>
<evidence type="ECO:0000256" key="1">
    <source>
        <dbReference type="SAM" id="SignalP"/>
    </source>
</evidence>
<feature type="signal peptide" evidence="1">
    <location>
        <begin position="1"/>
        <end position="24"/>
    </location>
</feature>
<proteinExistence type="predicted"/>
<dbReference type="KEGG" id="plue:EWM63_04060"/>
<dbReference type="AlphaFoldDB" id="A0A4P6KTM5"/>